<organism evidence="2 3">
    <name type="scientific">Salisediminibacterium beveridgei</name>
    <dbReference type="NCBI Taxonomy" id="632773"/>
    <lineage>
        <taxon>Bacteria</taxon>
        <taxon>Bacillati</taxon>
        <taxon>Bacillota</taxon>
        <taxon>Bacilli</taxon>
        <taxon>Bacillales</taxon>
        <taxon>Bacillaceae</taxon>
        <taxon>Salisediminibacterium</taxon>
    </lineage>
</organism>
<dbReference type="InterPro" id="IPR010368">
    <property type="entry name" value="Com_YlbF"/>
</dbReference>
<keyword evidence="3" id="KW-1185">Reference proteome</keyword>
<reference evidence="2 3" key="1">
    <citation type="submission" date="2015-08" db="EMBL/GenBank/DDBJ databases">
        <title>The complete genome sequence of Bacillus beveridgei MLTeJB.</title>
        <authorList>
            <person name="Hanson T.E."/>
            <person name="Mesa C."/>
            <person name="Basesman S.M."/>
            <person name="Oremland R.S."/>
        </authorList>
    </citation>
    <scope>NUCLEOTIDE SEQUENCE [LARGE SCALE GENOMIC DNA]</scope>
    <source>
        <strain evidence="2 3">MLTeJB</strain>
    </source>
</reference>
<dbReference type="Proteomes" id="UP000094463">
    <property type="component" value="Chromosome"/>
</dbReference>
<protein>
    <recommendedName>
        <fullName evidence="1">UPF0342 protein BBEV_1078</fullName>
    </recommendedName>
</protein>
<dbReference type="OrthoDB" id="9811402at2"/>
<proteinExistence type="inferred from homology"/>
<dbReference type="SUPFAM" id="SSF158622">
    <property type="entry name" value="YheA/YmcA-like"/>
    <property type="match status" value="1"/>
</dbReference>
<dbReference type="EMBL" id="CP012502">
    <property type="protein sequence ID" value="AOM82447.1"/>
    <property type="molecule type" value="Genomic_DNA"/>
</dbReference>
<dbReference type="HAMAP" id="MF_01526">
    <property type="entry name" value="UPF0342"/>
    <property type="match status" value="1"/>
</dbReference>
<dbReference type="STRING" id="632773.BBEV_1078"/>
<dbReference type="InterPro" id="IPR023378">
    <property type="entry name" value="YheA/YmcA-like_dom_sf"/>
</dbReference>
<evidence type="ECO:0000313" key="2">
    <source>
        <dbReference type="EMBL" id="AOM82447.1"/>
    </source>
</evidence>
<accession>A0A1D7QTY1</accession>
<evidence type="ECO:0000313" key="3">
    <source>
        <dbReference type="Proteomes" id="UP000094463"/>
    </source>
</evidence>
<sequence>MANPYDKARELAGELQGSEEFTTLKGLHDQVNSDEVAKRMLDNFRNVQLGLQEKQMQGQEITEEEIQEAQKQFELVQQHEVISKLMEEEQRMSQLVGDINKIITEPLEALYGTGEEQ</sequence>
<gene>
    <name evidence="2" type="ORF">BBEV_1078</name>
</gene>
<dbReference type="AlphaFoldDB" id="A0A1D7QTY1"/>
<dbReference type="PATRIC" id="fig|632773.3.peg.1145"/>
<dbReference type="Gene3D" id="1.20.1500.10">
    <property type="entry name" value="YheA/YmcA-like"/>
    <property type="match status" value="1"/>
</dbReference>
<dbReference type="RefSeq" id="WP_069364537.1">
    <property type="nucleotide sequence ID" value="NZ_CP012502.1"/>
</dbReference>
<evidence type="ECO:0000256" key="1">
    <source>
        <dbReference type="HAMAP-Rule" id="MF_01526"/>
    </source>
</evidence>
<comment type="similarity">
    <text evidence="1">Belongs to the UPF0342 family.</text>
</comment>
<name>A0A1D7QTY1_9BACI</name>
<dbReference type="KEGG" id="bbev:BBEV_1078"/>
<dbReference type="Pfam" id="PF06133">
    <property type="entry name" value="Com_YlbF"/>
    <property type="match status" value="1"/>
</dbReference>